<dbReference type="STRING" id="300112.A0A4S2KKR3"/>
<dbReference type="Proteomes" id="UP000310200">
    <property type="component" value="Unassembled WGS sequence"/>
</dbReference>
<feature type="transmembrane region" description="Helical" evidence="4">
    <location>
        <begin position="715"/>
        <end position="736"/>
    </location>
</feature>
<protein>
    <submittedName>
        <fullName evidence="7">Brain-specific angiogenesis inhibitor 1</fullName>
    </submittedName>
</protein>
<dbReference type="InterPro" id="IPR036445">
    <property type="entry name" value="GPCR_2_extracell_dom_sf"/>
</dbReference>
<keyword evidence="8" id="KW-1185">Reference proteome</keyword>
<dbReference type="GO" id="GO:0007189">
    <property type="term" value="P:adenylate cyclase-activating G protein-coupled receptor signaling pathway"/>
    <property type="evidence" value="ECO:0007669"/>
    <property type="project" value="TreeGrafter"/>
</dbReference>
<dbReference type="PANTHER" id="PTHR45813:SF8">
    <property type="entry name" value="IG-LIKE DOMAIN-CONTAINING PROTEIN"/>
    <property type="match status" value="1"/>
</dbReference>
<dbReference type="Gene3D" id="2.60.220.50">
    <property type="match status" value="1"/>
</dbReference>
<dbReference type="InterPro" id="IPR007110">
    <property type="entry name" value="Ig-like_dom"/>
</dbReference>
<evidence type="ECO:0000313" key="8">
    <source>
        <dbReference type="Proteomes" id="UP000310200"/>
    </source>
</evidence>
<feature type="domain" description="Ig-like" evidence="6">
    <location>
        <begin position="15"/>
        <end position="99"/>
    </location>
</feature>
<organism evidence="7 8">
    <name type="scientific">Temnothorax longispinosus</name>
    <dbReference type="NCBI Taxonomy" id="300112"/>
    <lineage>
        <taxon>Eukaryota</taxon>
        <taxon>Metazoa</taxon>
        <taxon>Ecdysozoa</taxon>
        <taxon>Arthropoda</taxon>
        <taxon>Hexapoda</taxon>
        <taxon>Insecta</taxon>
        <taxon>Pterygota</taxon>
        <taxon>Neoptera</taxon>
        <taxon>Endopterygota</taxon>
        <taxon>Hymenoptera</taxon>
        <taxon>Apocrita</taxon>
        <taxon>Aculeata</taxon>
        <taxon>Formicoidea</taxon>
        <taxon>Formicidae</taxon>
        <taxon>Myrmicinae</taxon>
        <taxon>Temnothorax</taxon>
    </lineage>
</organism>
<proteinExistence type="inferred from homology"/>
<dbReference type="SMART" id="SM00409">
    <property type="entry name" value="IG"/>
    <property type="match status" value="2"/>
</dbReference>
<dbReference type="SUPFAM" id="SSF48726">
    <property type="entry name" value="Immunoglobulin"/>
    <property type="match status" value="2"/>
</dbReference>
<dbReference type="InterPro" id="IPR051587">
    <property type="entry name" value="Adhesion_GPCR"/>
</dbReference>
<feature type="domain" description="Ig-like" evidence="6">
    <location>
        <begin position="118"/>
        <end position="204"/>
    </location>
</feature>
<dbReference type="InterPro" id="IPR003598">
    <property type="entry name" value="Ig_sub2"/>
</dbReference>
<dbReference type="InterPro" id="IPR003599">
    <property type="entry name" value="Ig_sub"/>
</dbReference>
<keyword evidence="4" id="KW-0472">Membrane</keyword>
<evidence type="ECO:0000313" key="7">
    <source>
        <dbReference type="EMBL" id="TGZ48308.1"/>
    </source>
</evidence>
<keyword evidence="4" id="KW-1133">Transmembrane helix</keyword>
<feature type="compositionally biased region" description="Basic and acidic residues" evidence="3">
    <location>
        <begin position="921"/>
        <end position="933"/>
    </location>
</feature>
<feature type="transmembrane region" description="Helical" evidence="4">
    <location>
        <begin position="608"/>
        <end position="628"/>
    </location>
</feature>
<comment type="similarity">
    <text evidence="1">Belongs to the G-protein coupled receptor 2 family. Adhesion G-protein coupled receptor (ADGR) subfamily.</text>
</comment>
<dbReference type="GO" id="GO:0016020">
    <property type="term" value="C:membrane"/>
    <property type="evidence" value="ECO:0007669"/>
    <property type="project" value="InterPro"/>
</dbReference>
<feature type="transmembrane region" description="Helical" evidence="4">
    <location>
        <begin position="576"/>
        <end position="601"/>
    </location>
</feature>
<dbReference type="Gene3D" id="2.60.40.10">
    <property type="entry name" value="Immunoglobulins"/>
    <property type="match status" value="2"/>
</dbReference>
<dbReference type="SMART" id="SM00408">
    <property type="entry name" value="IGc2"/>
    <property type="match status" value="1"/>
</dbReference>
<keyword evidence="4" id="KW-0812">Transmembrane</keyword>
<evidence type="ECO:0000259" key="6">
    <source>
        <dbReference type="PROSITE" id="PS50835"/>
    </source>
</evidence>
<dbReference type="InterPro" id="IPR036179">
    <property type="entry name" value="Ig-like_dom_sf"/>
</dbReference>
<dbReference type="InterPro" id="IPR001879">
    <property type="entry name" value="GPCR_2_extracellular_dom"/>
</dbReference>
<feature type="transmembrane region" description="Helical" evidence="4">
    <location>
        <begin position="640"/>
        <end position="664"/>
    </location>
</feature>
<feature type="region of interest" description="Disordered" evidence="3">
    <location>
        <begin position="906"/>
        <end position="933"/>
    </location>
</feature>
<dbReference type="InterPro" id="IPR013783">
    <property type="entry name" value="Ig-like_fold"/>
</dbReference>
<gene>
    <name evidence="7" type="ORF">DBV15_08642</name>
</gene>
<dbReference type="InterPro" id="IPR046338">
    <property type="entry name" value="GAIN_dom_sf"/>
</dbReference>
<evidence type="ECO:0000256" key="3">
    <source>
        <dbReference type="SAM" id="MobiDB-lite"/>
    </source>
</evidence>
<accession>A0A4S2KKR3</accession>
<sequence>MEELKILNVTNIAFQSLRINQVNDYEVHLGEQIVLSCAAQGSYSIDFIWYKDSMLVNTSKAVREIRINRMPNDGSDVYTSVLTIDKATLLDAGQYTCQVVDWGVQQCKGIYIEVRDEPDVKVVPMSATIEKGNDIQLTCMTPNMRNIGIGFGWTKNRALLKLEPGRAVWEDLYPAGSILKITNTQKSAIYTCNVAHKSMSVRVEVMNRTLIPICFKVKSWGLQWPDTAPGSEALLECPRYFVGRRVSRLCSMKDATTPEWQIPDFSSCLYEPLILPYNNFRSLTLGYQKTTSSDTIFAFREILRKRTLPLYPGEGDRIMSMLAEIERYQHSIDPQDAYTSAEALTHIINRILDDEYSILSQEKLSMLLQLTQRNLIHWSKQLKDVYKHLSLSSMVVDIQQLQSQSGDSITHSLQIPSSDYIYPDWYEDKVAIRLWKKKQRNVKSNNTFTGIVIVYKNMSRFIPTAYVKELDDGTDLEFRINSRVIAIAVPSFGADKYNKIWVDLQIRHLQNQTSSWNTSCGLIDNTGSWDLNTCIANTVSGDVMTHCLCPTTGTIAVFLTTRAVKVVLAKTEQTTFIIIFGCSSCLIQCLLSALILGAFWWKHKSWLNFLKLQCCGALIGAMAIFIYAVHTNLPESSYSLVAIGLEAFLLVGMSAPISEALIVYAELTQIRPSQHLQPTVIAVITGVPILAVFATELTHKSTGLRHESWWLIYGSGVYNIFVSCATMMFLVFMLLYMGVLHKVHTLVEENVMKREAIEASIDMRDFVSESSSAYAKSSVPTVSRFLPEIRIDHSDNIDLENYSTSPRKYQEPPVFVDPAFPARGTRVNEAVAYGVNERGGFRGDVSGKYRGDGKIFLPATSLSPEASAKVLCSADVESRLGAMPDVTLAVKSDVELSSRSSAELKSREHVVSAMPDIANTSERKQPDGEEKTPEIVVTAGGCDSATNGMLDRISHDLDYLLNRTHANEGA</sequence>
<evidence type="ECO:0000259" key="5">
    <source>
        <dbReference type="PROSITE" id="PS50227"/>
    </source>
</evidence>
<evidence type="ECO:0000256" key="2">
    <source>
        <dbReference type="ARBA" id="ARBA00023180"/>
    </source>
</evidence>
<dbReference type="Gene3D" id="4.10.1240.10">
    <property type="entry name" value="GPCR, family 2, extracellular hormone receptor domain"/>
    <property type="match status" value="1"/>
</dbReference>
<comment type="caution">
    <text evidence="7">The sequence shown here is derived from an EMBL/GenBank/DDBJ whole genome shotgun (WGS) entry which is preliminary data.</text>
</comment>
<dbReference type="PANTHER" id="PTHR45813">
    <property type="entry name" value="IG-LIKE DOMAIN-CONTAINING PROTEIN"/>
    <property type="match status" value="1"/>
</dbReference>
<dbReference type="AlphaFoldDB" id="A0A4S2KKR3"/>
<dbReference type="PROSITE" id="PS50835">
    <property type="entry name" value="IG_LIKE"/>
    <property type="match status" value="2"/>
</dbReference>
<keyword evidence="2" id="KW-0325">Glycoprotein</keyword>
<dbReference type="EMBL" id="QBLH01002501">
    <property type="protein sequence ID" value="TGZ48308.1"/>
    <property type="molecule type" value="Genomic_DNA"/>
</dbReference>
<reference evidence="7 8" key="1">
    <citation type="journal article" date="2019" name="Philos. Trans. R. Soc. Lond., B, Biol. Sci.">
        <title>Ant behaviour and brain gene expression of defending hosts depend on the ecological success of the intruding social parasite.</title>
        <authorList>
            <person name="Kaur R."/>
            <person name="Stoldt M."/>
            <person name="Jongepier E."/>
            <person name="Feldmeyer B."/>
            <person name="Menzel F."/>
            <person name="Bornberg-Bauer E."/>
            <person name="Foitzik S."/>
        </authorList>
    </citation>
    <scope>NUCLEOTIDE SEQUENCE [LARGE SCALE GENOMIC DNA]</scope>
    <source>
        <tissue evidence="7">Whole body</tissue>
    </source>
</reference>
<dbReference type="SUPFAM" id="SSF111418">
    <property type="entry name" value="Hormone receptor domain"/>
    <property type="match status" value="1"/>
</dbReference>
<feature type="domain" description="G-protein coupled receptors family 2 profile 1" evidence="5">
    <location>
        <begin position="214"/>
        <end position="272"/>
    </location>
</feature>
<dbReference type="PROSITE" id="PS50227">
    <property type="entry name" value="G_PROTEIN_RECEP_F2_3"/>
    <property type="match status" value="1"/>
</dbReference>
<feature type="transmembrane region" description="Helical" evidence="4">
    <location>
        <begin position="676"/>
        <end position="695"/>
    </location>
</feature>
<evidence type="ECO:0000256" key="1">
    <source>
        <dbReference type="ARBA" id="ARBA00007343"/>
    </source>
</evidence>
<evidence type="ECO:0000256" key="4">
    <source>
        <dbReference type="SAM" id="Phobius"/>
    </source>
</evidence>
<dbReference type="GO" id="GO:0004930">
    <property type="term" value="F:G protein-coupled receptor activity"/>
    <property type="evidence" value="ECO:0007669"/>
    <property type="project" value="InterPro"/>
</dbReference>
<name>A0A4S2KKR3_9HYME</name>
<dbReference type="Pfam" id="PF13927">
    <property type="entry name" value="Ig_3"/>
    <property type="match status" value="1"/>
</dbReference>